<name>A0A9P8W2W0_9HYPO</name>
<gene>
    <name evidence="5" type="ORF">B0T10DRAFT_549284</name>
</gene>
<dbReference type="Gene3D" id="3.40.50.720">
    <property type="entry name" value="NAD(P)-binding Rossmann-like Domain"/>
    <property type="match status" value="1"/>
</dbReference>
<dbReference type="GO" id="GO:0016491">
    <property type="term" value="F:oxidoreductase activity"/>
    <property type="evidence" value="ECO:0007669"/>
    <property type="project" value="UniProtKB-KW"/>
</dbReference>
<dbReference type="InterPro" id="IPR051164">
    <property type="entry name" value="NmrA-like_oxidored"/>
</dbReference>
<dbReference type="EMBL" id="JAGPYM010000013">
    <property type="protein sequence ID" value="KAH6888001.1"/>
    <property type="molecule type" value="Genomic_DNA"/>
</dbReference>
<evidence type="ECO:0000256" key="2">
    <source>
        <dbReference type="ARBA" id="ARBA00022857"/>
    </source>
</evidence>
<dbReference type="AlphaFoldDB" id="A0A9P8W2W0"/>
<evidence type="ECO:0000256" key="1">
    <source>
        <dbReference type="ARBA" id="ARBA00006328"/>
    </source>
</evidence>
<dbReference type="Pfam" id="PF05368">
    <property type="entry name" value="NmrA"/>
    <property type="match status" value="1"/>
</dbReference>
<evidence type="ECO:0000313" key="5">
    <source>
        <dbReference type="EMBL" id="KAH6888001.1"/>
    </source>
</evidence>
<dbReference type="InterPro" id="IPR036291">
    <property type="entry name" value="NAD(P)-bd_dom_sf"/>
</dbReference>
<keyword evidence="2" id="KW-0521">NADP</keyword>
<sequence length="308" mass="33711">MSISTVFVCGATGTQGGVLARHLRAKNIQVHALARDPASDKAKALESIGVKLWAGDYDNTDALTAATVDCNAIFINLMPDFTDLTAEARWTKNILDAGKAAGATHVVYSSGFGVSETHKMKYLDQQGIVAIILRSKLGVEKQVQDSGYASWAILRPGNFMANFIQPLVRMYAGLVEQGVWASALLPESMIPMIDTETVGKFSSSAILKPERFHGKIITYADEFLNAAQIVEQLSHATGRELKVVHLTEEEVDAQKGVNPFIGGQLAMRDMDQFVDLEDVKEWGIPLGTFKEFLQREKDAVEKTYNKSA</sequence>
<keyword evidence="3" id="KW-0560">Oxidoreductase</keyword>
<reference evidence="5 6" key="1">
    <citation type="journal article" date="2021" name="Nat. Commun.">
        <title>Genetic determinants of endophytism in the Arabidopsis root mycobiome.</title>
        <authorList>
            <person name="Mesny F."/>
            <person name="Miyauchi S."/>
            <person name="Thiergart T."/>
            <person name="Pickel B."/>
            <person name="Atanasova L."/>
            <person name="Karlsson M."/>
            <person name="Huettel B."/>
            <person name="Barry K.W."/>
            <person name="Haridas S."/>
            <person name="Chen C."/>
            <person name="Bauer D."/>
            <person name="Andreopoulos W."/>
            <person name="Pangilinan J."/>
            <person name="LaButti K."/>
            <person name="Riley R."/>
            <person name="Lipzen A."/>
            <person name="Clum A."/>
            <person name="Drula E."/>
            <person name="Henrissat B."/>
            <person name="Kohler A."/>
            <person name="Grigoriev I.V."/>
            <person name="Martin F.M."/>
            <person name="Hacquard S."/>
        </authorList>
    </citation>
    <scope>NUCLEOTIDE SEQUENCE [LARGE SCALE GENOMIC DNA]</scope>
    <source>
        <strain evidence="5 6">MPI-CAGE-CH-0241</strain>
    </source>
</reference>
<accession>A0A9P8W2W0</accession>
<dbReference type="PANTHER" id="PTHR42748:SF30">
    <property type="entry name" value="NMRA-LIKE DOMAIN-CONTAINING PROTEIN"/>
    <property type="match status" value="1"/>
</dbReference>
<evidence type="ECO:0000259" key="4">
    <source>
        <dbReference type="Pfam" id="PF05368"/>
    </source>
</evidence>
<feature type="domain" description="NmrA-like" evidence="4">
    <location>
        <begin position="4"/>
        <end position="273"/>
    </location>
</feature>
<protein>
    <recommendedName>
        <fullName evidence="4">NmrA-like domain-containing protein</fullName>
    </recommendedName>
</protein>
<comment type="similarity">
    <text evidence="1">Belongs to the NmrA-type oxidoreductase family.</text>
</comment>
<evidence type="ECO:0000256" key="3">
    <source>
        <dbReference type="ARBA" id="ARBA00023002"/>
    </source>
</evidence>
<dbReference type="PANTHER" id="PTHR42748">
    <property type="entry name" value="NITROGEN METABOLITE REPRESSION PROTEIN NMRA FAMILY MEMBER"/>
    <property type="match status" value="1"/>
</dbReference>
<comment type="caution">
    <text evidence="5">The sequence shown here is derived from an EMBL/GenBank/DDBJ whole genome shotgun (WGS) entry which is preliminary data.</text>
</comment>
<keyword evidence="6" id="KW-1185">Reference proteome</keyword>
<dbReference type="Proteomes" id="UP000777438">
    <property type="component" value="Unassembled WGS sequence"/>
</dbReference>
<dbReference type="InterPro" id="IPR008030">
    <property type="entry name" value="NmrA-like"/>
</dbReference>
<proteinExistence type="inferred from homology"/>
<dbReference type="SUPFAM" id="SSF51735">
    <property type="entry name" value="NAD(P)-binding Rossmann-fold domains"/>
    <property type="match status" value="1"/>
</dbReference>
<organism evidence="5 6">
    <name type="scientific">Thelonectria olida</name>
    <dbReference type="NCBI Taxonomy" id="1576542"/>
    <lineage>
        <taxon>Eukaryota</taxon>
        <taxon>Fungi</taxon>
        <taxon>Dikarya</taxon>
        <taxon>Ascomycota</taxon>
        <taxon>Pezizomycotina</taxon>
        <taxon>Sordariomycetes</taxon>
        <taxon>Hypocreomycetidae</taxon>
        <taxon>Hypocreales</taxon>
        <taxon>Nectriaceae</taxon>
        <taxon>Thelonectria</taxon>
    </lineage>
</organism>
<evidence type="ECO:0000313" key="6">
    <source>
        <dbReference type="Proteomes" id="UP000777438"/>
    </source>
</evidence>
<dbReference type="GO" id="GO:0005634">
    <property type="term" value="C:nucleus"/>
    <property type="evidence" value="ECO:0007669"/>
    <property type="project" value="TreeGrafter"/>
</dbReference>
<dbReference type="OrthoDB" id="419598at2759"/>